<dbReference type="Pfam" id="PF00589">
    <property type="entry name" value="Phage_integrase"/>
    <property type="match status" value="1"/>
</dbReference>
<evidence type="ECO:0000259" key="2">
    <source>
        <dbReference type="PROSITE" id="PS51898"/>
    </source>
</evidence>
<keyword evidence="1" id="KW-0233">DNA recombination</keyword>
<evidence type="ECO:0000313" key="3">
    <source>
        <dbReference type="EMBL" id="KKM44495.1"/>
    </source>
</evidence>
<evidence type="ECO:0000256" key="1">
    <source>
        <dbReference type="ARBA" id="ARBA00023172"/>
    </source>
</evidence>
<protein>
    <recommendedName>
        <fullName evidence="2">Tyr recombinase domain-containing protein</fullName>
    </recommendedName>
</protein>
<dbReference type="InterPro" id="IPR002104">
    <property type="entry name" value="Integrase_catalytic"/>
</dbReference>
<dbReference type="AlphaFoldDB" id="A0A0F9IMD0"/>
<name>A0A0F9IMD0_9ZZZZ</name>
<organism evidence="3">
    <name type="scientific">marine sediment metagenome</name>
    <dbReference type="NCBI Taxonomy" id="412755"/>
    <lineage>
        <taxon>unclassified sequences</taxon>
        <taxon>metagenomes</taxon>
        <taxon>ecological metagenomes</taxon>
    </lineage>
</organism>
<dbReference type="PANTHER" id="PTHR30349:SF82">
    <property type="entry name" value="INTEGRASE_RECOMBINASE YOEC-RELATED"/>
    <property type="match status" value="1"/>
</dbReference>
<feature type="domain" description="Tyr recombinase" evidence="2">
    <location>
        <begin position="49"/>
        <end position="233"/>
    </location>
</feature>
<accession>A0A0F9IMD0</accession>
<sequence length="234" mass="27090">MSAVGRIATNVTNAHTYSLSQKEGYIMLYLPLLRKPQEPWNKDKLIGQKPPLKLREIWAIRIQLQLEHRVKEVALFNLAIDSKLRSCDLVTLKVRDITSGNKILHRAMILQQKTKKPVQFEITEQTRDALSKWIALKRLSSSDYLFSSRLHDSGHISTRQYARIVHKWVDMIGLDSTLYGTHTMRRTKVTLIYQRTKNLRAIQLLLGHTKLESTVRYLGIEVDDALEMAEQTEV</sequence>
<dbReference type="GO" id="GO:0015074">
    <property type="term" value="P:DNA integration"/>
    <property type="evidence" value="ECO:0007669"/>
    <property type="project" value="InterPro"/>
</dbReference>
<dbReference type="SUPFAM" id="SSF56349">
    <property type="entry name" value="DNA breaking-rejoining enzymes"/>
    <property type="match status" value="1"/>
</dbReference>
<dbReference type="PANTHER" id="PTHR30349">
    <property type="entry name" value="PHAGE INTEGRASE-RELATED"/>
    <property type="match status" value="1"/>
</dbReference>
<dbReference type="EMBL" id="LAZR01012070">
    <property type="protein sequence ID" value="KKM44495.1"/>
    <property type="molecule type" value="Genomic_DNA"/>
</dbReference>
<comment type="caution">
    <text evidence="3">The sequence shown here is derived from an EMBL/GenBank/DDBJ whole genome shotgun (WGS) entry which is preliminary data.</text>
</comment>
<gene>
    <name evidence="3" type="ORF">LCGC14_1561590</name>
</gene>
<dbReference type="GO" id="GO:0003677">
    <property type="term" value="F:DNA binding"/>
    <property type="evidence" value="ECO:0007669"/>
    <property type="project" value="InterPro"/>
</dbReference>
<proteinExistence type="predicted"/>
<dbReference type="Gene3D" id="1.10.443.10">
    <property type="entry name" value="Intergrase catalytic core"/>
    <property type="match status" value="1"/>
</dbReference>
<dbReference type="GO" id="GO:0006310">
    <property type="term" value="P:DNA recombination"/>
    <property type="evidence" value="ECO:0007669"/>
    <property type="project" value="UniProtKB-KW"/>
</dbReference>
<dbReference type="PROSITE" id="PS51898">
    <property type="entry name" value="TYR_RECOMBINASE"/>
    <property type="match status" value="1"/>
</dbReference>
<dbReference type="InterPro" id="IPR013762">
    <property type="entry name" value="Integrase-like_cat_sf"/>
</dbReference>
<reference evidence="3" key="1">
    <citation type="journal article" date="2015" name="Nature">
        <title>Complex archaea that bridge the gap between prokaryotes and eukaryotes.</title>
        <authorList>
            <person name="Spang A."/>
            <person name="Saw J.H."/>
            <person name="Jorgensen S.L."/>
            <person name="Zaremba-Niedzwiedzka K."/>
            <person name="Martijn J."/>
            <person name="Lind A.E."/>
            <person name="van Eijk R."/>
            <person name="Schleper C."/>
            <person name="Guy L."/>
            <person name="Ettema T.J."/>
        </authorList>
    </citation>
    <scope>NUCLEOTIDE SEQUENCE</scope>
</reference>
<dbReference type="InterPro" id="IPR050090">
    <property type="entry name" value="Tyrosine_recombinase_XerCD"/>
</dbReference>
<dbReference type="InterPro" id="IPR011010">
    <property type="entry name" value="DNA_brk_join_enz"/>
</dbReference>